<reference evidence="2" key="1">
    <citation type="submission" date="2023-03" db="EMBL/GenBank/DDBJ databases">
        <title>Massive genome expansion in bonnet fungi (Mycena s.s.) driven by repeated elements and novel gene families across ecological guilds.</title>
        <authorList>
            <consortium name="Lawrence Berkeley National Laboratory"/>
            <person name="Harder C.B."/>
            <person name="Miyauchi S."/>
            <person name="Viragh M."/>
            <person name="Kuo A."/>
            <person name="Thoen E."/>
            <person name="Andreopoulos B."/>
            <person name="Lu D."/>
            <person name="Skrede I."/>
            <person name="Drula E."/>
            <person name="Henrissat B."/>
            <person name="Morin E."/>
            <person name="Kohler A."/>
            <person name="Barry K."/>
            <person name="LaButti K."/>
            <person name="Morin E."/>
            <person name="Salamov A."/>
            <person name="Lipzen A."/>
            <person name="Mereny Z."/>
            <person name="Hegedus B."/>
            <person name="Baldrian P."/>
            <person name="Stursova M."/>
            <person name="Weitz H."/>
            <person name="Taylor A."/>
            <person name="Grigoriev I.V."/>
            <person name="Nagy L.G."/>
            <person name="Martin F."/>
            <person name="Kauserud H."/>
        </authorList>
    </citation>
    <scope>NUCLEOTIDE SEQUENCE</scope>
    <source>
        <strain evidence="2">CBHHK182m</strain>
    </source>
</reference>
<proteinExistence type="predicted"/>
<organism evidence="2 3">
    <name type="scientific">Mycena metata</name>
    <dbReference type="NCBI Taxonomy" id="1033252"/>
    <lineage>
        <taxon>Eukaryota</taxon>
        <taxon>Fungi</taxon>
        <taxon>Dikarya</taxon>
        <taxon>Basidiomycota</taxon>
        <taxon>Agaricomycotina</taxon>
        <taxon>Agaricomycetes</taxon>
        <taxon>Agaricomycetidae</taxon>
        <taxon>Agaricales</taxon>
        <taxon>Marasmiineae</taxon>
        <taxon>Mycenaceae</taxon>
        <taxon>Mycena</taxon>
    </lineage>
</organism>
<name>A0AAD7NIE6_9AGAR</name>
<feature type="region of interest" description="Disordered" evidence="1">
    <location>
        <begin position="36"/>
        <end position="119"/>
    </location>
</feature>
<dbReference type="Proteomes" id="UP001215598">
    <property type="component" value="Unassembled WGS sequence"/>
</dbReference>
<feature type="compositionally biased region" description="Polar residues" evidence="1">
    <location>
        <begin position="68"/>
        <end position="87"/>
    </location>
</feature>
<dbReference type="AlphaFoldDB" id="A0AAD7NIE6"/>
<keyword evidence="3" id="KW-1185">Reference proteome</keyword>
<feature type="compositionally biased region" description="Polar residues" evidence="1">
    <location>
        <begin position="36"/>
        <end position="61"/>
    </location>
</feature>
<sequence length="145" mass="15964">MGEKRKLQHKEEMEHMKIKRMKYEVKLLTAQNEQVRLNRYATSQSPRRGTGVLNRTPSPSKSRVRYDSTLSTRPVRSHTSQHPSSALSRPAFEGGTDLFSGLSQSGMGEGSSSMMGSGSSSGFDFSTMNFTSMTPGIGDDGQFYG</sequence>
<evidence type="ECO:0000313" key="3">
    <source>
        <dbReference type="Proteomes" id="UP001215598"/>
    </source>
</evidence>
<feature type="compositionally biased region" description="Low complexity" evidence="1">
    <location>
        <begin position="100"/>
        <end position="119"/>
    </location>
</feature>
<gene>
    <name evidence="2" type="ORF">B0H16DRAFT_1719133</name>
</gene>
<protein>
    <submittedName>
        <fullName evidence="2">Uncharacterized protein</fullName>
    </submittedName>
</protein>
<comment type="caution">
    <text evidence="2">The sequence shown here is derived from an EMBL/GenBank/DDBJ whole genome shotgun (WGS) entry which is preliminary data.</text>
</comment>
<evidence type="ECO:0000313" key="2">
    <source>
        <dbReference type="EMBL" id="KAJ7762086.1"/>
    </source>
</evidence>
<evidence type="ECO:0000256" key="1">
    <source>
        <dbReference type="SAM" id="MobiDB-lite"/>
    </source>
</evidence>
<accession>A0AAD7NIE6</accession>
<dbReference type="EMBL" id="JARKIB010000033">
    <property type="protein sequence ID" value="KAJ7762086.1"/>
    <property type="molecule type" value="Genomic_DNA"/>
</dbReference>